<dbReference type="PANTHER" id="PTHR30627:SF25">
    <property type="entry name" value="PENICILLIN-BINDING PROTEIN 3"/>
    <property type="match status" value="1"/>
</dbReference>
<keyword evidence="8" id="KW-1185">Reference proteome</keyword>
<evidence type="ECO:0000256" key="2">
    <source>
        <dbReference type="ARBA" id="ARBA00007171"/>
    </source>
</evidence>
<dbReference type="InterPro" id="IPR036138">
    <property type="entry name" value="PBP_dimer_sf"/>
</dbReference>
<protein>
    <submittedName>
        <fullName evidence="7">Penicillin-binding protein</fullName>
    </submittedName>
</protein>
<dbReference type="SUPFAM" id="SSF56601">
    <property type="entry name" value="beta-lactamase/transpeptidase-like"/>
    <property type="match status" value="1"/>
</dbReference>
<name>A0A430ABV7_9ENTE</name>
<dbReference type="GO" id="GO:0008658">
    <property type="term" value="F:penicillin binding"/>
    <property type="evidence" value="ECO:0007669"/>
    <property type="project" value="InterPro"/>
</dbReference>
<dbReference type="InterPro" id="IPR007887">
    <property type="entry name" value="MecA_N"/>
</dbReference>
<dbReference type="Proteomes" id="UP000287101">
    <property type="component" value="Unassembled WGS sequence"/>
</dbReference>
<dbReference type="Gene3D" id="3.40.710.10">
    <property type="entry name" value="DD-peptidase/beta-lactamase superfamily"/>
    <property type="match status" value="1"/>
</dbReference>
<organism evidence="7 8">
    <name type="scientific">Vagococcus fessus</name>
    <dbReference type="NCBI Taxonomy" id="120370"/>
    <lineage>
        <taxon>Bacteria</taxon>
        <taxon>Bacillati</taxon>
        <taxon>Bacillota</taxon>
        <taxon>Bacilli</taxon>
        <taxon>Lactobacillales</taxon>
        <taxon>Enterococcaceae</taxon>
        <taxon>Vagococcus</taxon>
    </lineage>
</organism>
<dbReference type="InterPro" id="IPR050515">
    <property type="entry name" value="Beta-lactam/transpept"/>
</dbReference>
<proteinExistence type="inferred from homology"/>
<evidence type="ECO:0000313" key="7">
    <source>
        <dbReference type="EMBL" id="RSU04628.1"/>
    </source>
</evidence>
<dbReference type="SUPFAM" id="SSF54427">
    <property type="entry name" value="NTF2-like"/>
    <property type="match status" value="1"/>
</dbReference>
<dbReference type="SUPFAM" id="SSF56519">
    <property type="entry name" value="Penicillin binding protein dimerisation domain"/>
    <property type="match status" value="1"/>
</dbReference>
<evidence type="ECO:0000259" key="4">
    <source>
        <dbReference type="Pfam" id="PF00905"/>
    </source>
</evidence>
<dbReference type="GO" id="GO:0071972">
    <property type="term" value="F:peptidoglycan L,D-transpeptidase activity"/>
    <property type="evidence" value="ECO:0007669"/>
    <property type="project" value="TreeGrafter"/>
</dbReference>
<dbReference type="InterPro" id="IPR005311">
    <property type="entry name" value="PBP_dimer"/>
</dbReference>
<feature type="domain" description="NTF2-like N-terminal transpeptidase" evidence="6">
    <location>
        <begin position="32"/>
        <end position="149"/>
    </location>
</feature>
<dbReference type="Gene3D" id="3.90.1310.10">
    <property type="entry name" value="Penicillin-binding protein 2a (Domain 2)"/>
    <property type="match status" value="1"/>
</dbReference>
<dbReference type="InterPro" id="IPR032710">
    <property type="entry name" value="NTF2-like_dom_sf"/>
</dbReference>
<evidence type="ECO:0000256" key="1">
    <source>
        <dbReference type="ARBA" id="ARBA00004162"/>
    </source>
</evidence>
<dbReference type="Pfam" id="PF00905">
    <property type="entry name" value="Transpeptidase"/>
    <property type="match status" value="1"/>
</dbReference>
<dbReference type="Gene3D" id="3.30.1390.30">
    <property type="entry name" value="Penicillin-binding protein 2a, domain 3"/>
    <property type="match status" value="1"/>
</dbReference>
<dbReference type="EMBL" id="NGJY01000001">
    <property type="protein sequence ID" value="RSU04628.1"/>
    <property type="molecule type" value="Genomic_DNA"/>
</dbReference>
<dbReference type="InterPro" id="IPR012338">
    <property type="entry name" value="Beta-lactam/transpept-like"/>
</dbReference>
<keyword evidence="3" id="KW-0472">Membrane</keyword>
<dbReference type="Gene3D" id="3.10.450.100">
    <property type="entry name" value="NTF2-like, domain 1"/>
    <property type="match status" value="1"/>
</dbReference>
<dbReference type="PANTHER" id="PTHR30627">
    <property type="entry name" value="PEPTIDOGLYCAN D,D-TRANSPEPTIDASE"/>
    <property type="match status" value="1"/>
</dbReference>
<reference evidence="7 8" key="1">
    <citation type="submission" date="2017-05" db="EMBL/GenBank/DDBJ databases">
        <title>Vagococcus spp. assemblies.</title>
        <authorList>
            <person name="Gulvik C.A."/>
        </authorList>
    </citation>
    <scope>NUCLEOTIDE SEQUENCE [LARGE SCALE GENOMIC DNA]</scope>
    <source>
        <strain evidence="7 8">CCUG 41755</strain>
    </source>
</reference>
<dbReference type="GO" id="GO:0071555">
    <property type="term" value="P:cell wall organization"/>
    <property type="evidence" value="ECO:0007669"/>
    <property type="project" value="TreeGrafter"/>
</dbReference>
<evidence type="ECO:0000259" key="6">
    <source>
        <dbReference type="Pfam" id="PF05223"/>
    </source>
</evidence>
<evidence type="ECO:0000313" key="8">
    <source>
        <dbReference type="Proteomes" id="UP000287101"/>
    </source>
</evidence>
<comment type="subcellular location">
    <subcellularLocation>
        <location evidence="1">Cell membrane</location>
        <topology evidence="1">Single-pass membrane protein</topology>
    </subcellularLocation>
</comment>
<dbReference type="RefSeq" id="WP_126830073.1">
    <property type="nucleotide sequence ID" value="NZ_CBCRYB010000006.1"/>
</dbReference>
<gene>
    <name evidence="7" type="ORF">CBF31_01010</name>
</gene>
<feature type="domain" description="Penicillin-binding protein dimerisation" evidence="5">
    <location>
        <begin position="158"/>
        <end position="321"/>
    </location>
</feature>
<evidence type="ECO:0000256" key="3">
    <source>
        <dbReference type="ARBA" id="ARBA00023136"/>
    </source>
</evidence>
<dbReference type="OrthoDB" id="9766847at2"/>
<evidence type="ECO:0000259" key="5">
    <source>
        <dbReference type="Pfam" id="PF03717"/>
    </source>
</evidence>
<dbReference type="AlphaFoldDB" id="A0A430ABV7"/>
<dbReference type="GO" id="GO:0046677">
    <property type="term" value="P:response to antibiotic"/>
    <property type="evidence" value="ECO:0007669"/>
    <property type="project" value="InterPro"/>
</dbReference>
<dbReference type="InterPro" id="IPR001460">
    <property type="entry name" value="PCN-bd_Tpept"/>
</dbReference>
<accession>A0A430ABV7</accession>
<comment type="caution">
    <text evidence="7">The sequence shown here is derived from an EMBL/GenBank/DDBJ whole genome shotgun (WGS) entry which is preliminary data.</text>
</comment>
<dbReference type="Pfam" id="PF05223">
    <property type="entry name" value="MecA_N"/>
    <property type="match status" value="1"/>
</dbReference>
<feature type="domain" description="Penicillin-binding protein transpeptidase" evidence="4">
    <location>
        <begin position="354"/>
        <end position="651"/>
    </location>
</feature>
<comment type="similarity">
    <text evidence="2">Belongs to the transpeptidase family.</text>
</comment>
<dbReference type="GO" id="GO:0005886">
    <property type="term" value="C:plasma membrane"/>
    <property type="evidence" value="ECO:0007669"/>
    <property type="project" value="UniProtKB-SubCell"/>
</dbReference>
<dbReference type="Pfam" id="PF03717">
    <property type="entry name" value="PBP_dimer"/>
    <property type="match status" value="1"/>
</dbReference>
<sequence length="668" mass="74418">MKKKLLIGTSVVLVAGASFYGYRTMTDNKNRQKAVDSFVSDLKKQNFDDYSQLFSKKSLEDYTLTNKAVKERYETIFGSIGVTKVKVTNLKDEKYGKKNYRLTYNLELTTPEGVIKPEKYKAIYSKSNNGKFEFKWNSYLIFPGMEATDKVSLQNDVVERGAILDRKGEPLAENKEFEQIGMNPSQLGDDKKEALKEISEAIDTPVDKLEALLEPEWTKGDVFVPIKVLDDKQVEALKDKLPRGTSLASKTQRYYPLGKAAAHLVGYIGQPTAEDLDKNPDLDETTPIGRMGLEQALDNDLRGKNGLSLVITTAKGDVKKTVFKRKAVEGKTVKLTLDREAQQKAFDSLENKPGAMVASQPKTGDLLVATSSPSFDPNQFITGMADKEYKALSEDKHLPFLARYANRYAPGSTFKTITAAIGLDAGVIKPEEALPIDGLKWQKDKSWGGFWTTRVKEQPTVNLEQALVYSDNIYFAQQALKMGEKTLMDGLAKFPFNKETTLPIPMEPASISNEEKFKNDILLADTAYGQGQLMITPLQQLEMYSVFMNEGNLITPKLIEDAKTEKTDGIVSDKSAKIVLDDLVGTVANEDGYAHNLYQPGFNLAAKTGTAEIKEKQDTVGTENSFLLFLDKDKSQFMGLVFSEDSRKNGAANEKAKVLVDYLEKNYN</sequence>